<dbReference type="InterPro" id="IPR006153">
    <property type="entry name" value="Cation/H_exchanger_TM"/>
</dbReference>
<evidence type="ECO:0000313" key="16">
    <source>
        <dbReference type="Proteomes" id="UP000006732"/>
    </source>
</evidence>
<feature type="transmembrane region" description="Helical" evidence="13">
    <location>
        <begin position="224"/>
        <end position="242"/>
    </location>
</feature>
<evidence type="ECO:0000256" key="7">
    <source>
        <dbReference type="ARBA" id="ARBA00022538"/>
    </source>
</evidence>
<comment type="subcellular location">
    <subcellularLocation>
        <location evidence="1">Cell inner membrane</location>
        <topology evidence="1">Multi-pass membrane protein</topology>
    </subcellularLocation>
</comment>
<dbReference type="GO" id="GO:0008324">
    <property type="term" value="F:monoatomic cation transmembrane transporter activity"/>
    <property type="evidence" value="ECO:0007669"/>
    <property type="project" value="InterPro"/>
</dbReference>
<evidence type="ECO:0000256" key="4">
    <source>
        <dbReference type="ARBA" id="ARBA00022449"/>
    </source>
</evidence>
<feature type="transmembrane region" description="Helical" evidence="13">
    <location>
        <begin position="56"/>
        <end position="75"/>
    </location>
</feature>
<dbReference type="OrthoDB" id="9781411at2"/>
<dbReference type="PANTHER" id="PTHR46157">
    <property type="entry name" value="K(+) EFFLUX ANTIPORTER 3, CHLOROPLASTIC"/>
    <property type="match status" value="1"/>
</dbReference>
<feature type="transmembrane region" description="Helical" evidence="13">
    <location>
        <begin position="87"/>
        <end position="110"/>
    </location>
</feature>
<feature type="transmembrane region" description="Helical" evidence="13">
    <location>
        <begin position="368"/>
        <end position="386"/>
    </location>
</feature>
<reference evidence="15 16" key="1">
    <citation type="submission" date="2006-10" db="EMBL/GenBank/DDBJ databases">
        <title>Complete sequence of chromosome of Pelobacter propionicus DSM 2379.</title>
        <authorList>
            <consortium name="US DOE Joint Genome Institute"/>
            <person name="Copeland A."/>
            <person name="Lucas S."/>
            <person name="Lapidus A."/>
            <person name="Barry K."/>
            <person name="Detter J.C."/>
            <person name="Glavina del Rio T."/>
            <person name="Hammon N."/>
            <person name="Israni S."/>
            <person name="Dalin E."/>
            <person name="Tice H."/>
            <person name="Pitluck S."/>
            <person name="Saunders E."/>
            <person name="Brettin T."/>
            <person name="Bruce D."/>
            <person name="Han C."/>
            <person name="Tapia R."/>
            <person name="Schmutz J."/>
            <person name="Larimer F."/>
            <person name="Land M."/>
            <person name="Hauser L."/>
            <person name="Kyrpides N."/>
            <person name="Kim E."/>
            <person name="Lovley D."/>
            <person name="Richardson P."/>
        </authorList>
    </citation>
    <scope>NUCLEOTIDE SEQUENCE [LARGE SCALE GENOMIC DNA]</scope>
    <source>
        <strain evidence="16">DSM 2379 / NBRC 103807 / OttBd1</strain>
    </source>
</reference>
<evidence type="ECO:0000256" key="9">
    <source>
        <dbReference type="ARBA" id="ARBA00022958"/>
    </source>
</evidence>
<dbReference type="GO" id="GO:1902600">
    <property type="term" value="P:proton transmembrane transport"/>
    <property type="evidence" value="ECO:0007669"/>
    <property type="project" value="InterPro"/>
</dbReference>
<proteinExistence type="inferred from homology"/>
<evidence type="ECO:0000256" key="3">
    <source>
        <dbReference type="ARBA" id="ARBA00022448"/>
    </source>
</evidence>
<feature type="transmembrane region" description="Helical" evidence="13">
    <location>
        <begin position="191"/>
        <end position="212"/>
    </location>
</feature>
<feature type="transmembrane region" description="Helical" evidence="13">
    <location>
        <begin position="305"/>
        <end position="324"/>
    </location>
</feature>
<protein>
    <submittedName>
        <fullName evidence="15">Kef-type potassium/proton antiporter, CPA2 family</fullName>
    </submittedName>
</protein>
<keyword evidence="16" id="KW-1185">Reference proteome</keyword>
<sequence>MTDGILGQAIVYLAAALLCVPLAKRIGMGSVLGYLLAGVLIGPFCLGFIGHEGEDIMHFAEFGVVMMLFLIGLELEPAHFWRMRGTILGLGTLQIVLTTLAMALPLSLLGFSWQSALASGVALSMSSTAIVLQTMKEKGLTQTRAGTGAFAVLLFQDIAVIPILALLPFLAMGGSTADGMESTLLQGLPGWIRASSVLVAVVGVIILGRYVIVPFLRIITRTSVRELCIAAALLIIVGIAFLMKQVGLSPALGAFLAGVLLANSEFRHELESDIEPFKGLLLGLFFIAVGASINFGLLLDDPARLFLMVLAVLLIKACVLLAAGKIFRFSFDQNSIFALGLSQVGEFAFVLFSFINRLGILDSPRTDLFMAVTAISMTLTPLLLLLNERLVLPRFGTLEQERRQPDQIESVHQVIIAGFNSFGSTLGRFLRANGVEATILDNDSDQVDLLRRMGFKVFYGDVSRLDILRSAGAEQARILVVAIDNPSMTLDLIENVKKQFPNLTIMARAGNNLDAHELLDLDVRHIYRDFLDTAVRAGVDVLAALGQRRFSATRSAQDFIRYDEDAMVRLAPHRHDQSSYISNTREQIRLQEQLLANDRERNRLRHDHAWDNTSREMPD</sequence>
<feature type="transmembrane region" description="Helical" evidence="13">
    <location>
        <begin position="31"/>
        <end position="50"/>
    </location>
</feature>
<keyword evidence="10 13" id="KW-1133">Transmembrane helix</keyword>
<dbReference type="Gene3D" id="1.20.1530.20">
    <property type="match status" value="1"/>
</dbReference>
<dbReference type="HOGENOM" id="CLU_005126_9_3_7"/>
<dbReference type="Gene3D" id="3.40.50.720">
    <property type="entry name" value="NAD(P)-binding Rossmann-like Domain"/>
    <property type="match status" value="1"/>
</dbReference>
<accession>A1AQP8</accession>
<dbReference type="GO" id="GO:0005886">
    <property type="term" value="C:plasma membrane"/>
    <property type="evidence" value="ECO:0007669"/>
    <property type="project" value="UniProtKB-SubCell"/>
</dbReference>
<dbReference type="SUPFAM" id="SSF51735">
    <property type="entry name" value="NAD(P)-binding Rossmann-fold domains"/>
    <property type="match status" value="1"/>
</dbReference>
<evidence type="ECO:0000256" key="11">
    <source>
        <dbReference type="ARBA" id="ARBA00023065"/>
    </source>
</evidence>
<feature type="domain" description="RCK N-terminal" evidence="14">
    <location>
        <begin position="411"/>
        <end position="527"/>
    </location>
</feature>
<dbReference type="Pfam" id="PF02254">
    <property type="entry name" value="TrkA_N"/>
    <property type="match status" value="1"/>
</dbReference>
<keyword evidence="4" id="KW-0050">Antiport</keyword>
<feature type="transmembrane region" description="Helical" evidence="13">
    <location>
        <begin position="147"/>
        <end position="171"/>
    </location>
</feature>
<keyword evidence="7" id="KW-0633">Potassium transport</keyword>
<evidence type="ECO:0000256" key="12">
    <source>
        <dbReference type="ARBA" id="ARBA00023136"/>
    </source>
</evidence>
<name>A1AQP8_PELPD</name>
<evidence type="ECO:0000256" key="5">
    <source>
        <dbReference type="ARBA" id="ARBA00022475"/>
    </source>
</evidence>
<keyword evidence="12 13" id="KW-0472">Membrane</keyword>
<dbReference type="EMBL" id="CP000482">
    <property type="protein sequence ID" value="ABK99668.1"/>
    <property type="molecule type" value="Genomic_DNA"/>
</dbReference>
<evidence type="ECO:0000256" key="10">
    <source>
        <dbReference type="ARBA" id="ARBA00022989"/>
    </source>
</evidence>
<dbReference type="GO" id="GO:0015297">
    <property type="term" value="F:antiporter activity"/>
    <property type="evidence" value="ECO:0007669"/>
    <property type="project" value="UniProtKB-KW"/>
</dbReference>
<dbReference type="eggNOG" id="COG1226">
    <property type="taxonomic scope" value="Bacteria"/>
</dbReference>
<evidence type="ECO:0000313" key="15">
    <source>
        <dbReference type="EMBL" id="ABK99668.1"/>
    </source>
</evidence>
<dbReference type="InterPro" id="IPR036291">
    <property type="entry name" value="NAD(P)-bd_dom_sf"/>
</dbReference>
<dbReference type="PROSITE" id="PS51201">
    <property type="entry name" value="RCK_N"/>
    <property type="match status" value="1"/>
</dbReference>
<dbReference type="InterPro" id="IPR003148">
    <property type="entry name" value="RCK_N"/>
</dbReference>
<dbReference type="NCBIfam" id="TIGR00932">
    <property type="entry name" value="2a37"/>
    <property type="match status" value="1"/>
</dbReference>
<evidence type="ECO:0000256" key="1">
    <source>
        <dbReference type="ARBA" id="ARBA00004429"/>
    </source>
</evidence>
<organism evidence="15 16">
    <name type="scientific">Pelobacter propionicus (strain DSM 2379 / NBRC 103807 / OttBd1)</name>
    <dbReference type="NCBI Taxonomy" id="338966"/>
    <lineage>
        <taxon>Bacteria</taxon>
        <taxon>Pseudomonadati</taxon>
        <taxon>Thermodesulfobacteriota</taxon>
        <taxon>Desulfuromonadia</taxon>
        <taxon>Desulfuromonadales</taxon>
        <taxon>Desulfuromonadaceae</taxon>
        <taxon>Pelobacter</taxon>
    </lineage>
</organism>
<dbReference type="RefSeq" id="WP_011735934.1">
    <property type="nucleotide sequence ID" value="NC_008609.1"/>
</dbReference>
<keyword evidence="11" id="KW-0406">Ion transport</keyword>
<dbReference type="GO" id="GO:0006813">
    <property type="term" value="P:potassium ion transport"/>
    <property type="evidence" value="ECO:0007669"/>
    <property type="project" value="UniProtKB-KW"/>
</dbReference>
<dbReference type="Proteomes" id="UP000006732">
    <property type="component" value="Chromosome"/>
</dbReference>
<evidence type="ECO:0000256" key="6">
    <source>
        <dbReference type="ARBA" id="ARBA00022519"/>
    </source>
</evidence>
<feature type="transmembrane region" description="Helical" evidence="13">
    <location>
        <begin position="116"/>
        <end position="135"/>
    </location>
</feature>
<dbReference type="KEGG" id="ppd:Ppro_2060"/>
<feature type="transmembrane region" description="Helical" evidence="13">
    <location>
        <begin position="336"/>
        <end position="356"/>
    </location>
</feature>
<keyword evidence="6" id="KW-0997">Cell inner membrane</keyword>
<evidence type="ECO:0000259" key="14">
    <source>
        <dbReference type="PROSITE" id="PS51201"/>
    </source>
</evidence>
<evidence type="ECO:0000256" key="13">
    <source>
        <dbReference type="SAM" id="Phobius"/>
    </source>
</evidence>
<keyword evidence="3" id="KW-0813">Transport</keyword>
<keyword evidence="5" id="KW-1003">Cell membrane</keyword>
<dbReference type="eggNOG" id="COG0475">
    <property type="taxonomic scope" value="Bacteria"/>
</dbReference>
<evidence type="ECO:0000256" key="8">
    <source>
        <dbReference type="ARBA" id="ARBA00022692"/>
    </source>
</evidence>
<feature type="transmembrane region" description="Helical" evidence="13">
    <location>
        <begin position="279"/>
        <end position="299"/>
    </location>
</feature>
<feature type="transmembrane region" description="Helical" evidence="13">
    <location>
        <begin position="6"/>
        <end position="24"/>
    </location>
</feature>
<keyword evidence="8 13" id="KW-0812">Transmembrane</keyword>
<dbReference type="AlphaFoldDB" id="A1AQP8"/>
<keyword evidence="9" id="KW-0630">Potassium</keyword>
<dbReference type="FunFam" id="3.40.50.720:FF:000036">
    <property type="entry name" value="Glutathione-regulated potassium-efflux system protein KefB"/>
    <property type="match status" value="1"/>
</dbReference>
<dbReference type="STRING" id="338966.Ppro_2060"/>
<dbReference type="FunFam" id="1.20.1530.20:FF:000001">
    <property type="entry name" value="Glutathione-regulated potassium-efflux system protein KefB"/>
    <property type="match status" value="1"/>
</dbReference>
<comment type="similarity">
    <text evidence="2">Belongs to the monovalent cation:proton antiporter 2 (CPA2) transporter (TC 2.A.37) family.</text>
</comment>
<dbReference type="InterPro" id="IPR038770">
    <property type="entry name" value="Na+/solute_symporter_sf"/>
</dbReference>
<evidence type="ECO:0000256" key="2">
    <source>
        <dbReference type="ARBA" id="ARBA00005551"/>
    </source>
</evidence>
<dbReference type="PANTHER" id="PTHR46157:SF4">
    <property type="entry name" value="K(+) EFFLUX ANTIPORTER 3, CHLOROPLASTIC"/>
    <property type="match status" value="1"/>
</dbReference>
<dbReference type="Pfam" id="PF00999">
    <property type="entry name" value="Na_H_Exchanger"/>
    <property type="match status" value="1"/>
</dbReference>
<dbReference type="InterPro" id="IPR004771">
    <property type="entry name" value="K/H_exchanger"/>
</dbReference>
<gene>
    <name evidence="15" type="ordered locus">Ppro_2060</name>
</gene>